<feature type="region of interest" description="Disordered" evidence="6">
    <location>
        <begin position="209"/>
        <end position="238"/>
    </location>
</feature>
<evidence type="ECO:0000313" key="10">
    <source>
        <dbReference type="Proteomes" id="UP000297703"/>
    </source>
</evidence>
<dbReference type="InterPro" id="IPR013106">
    <property type="entry name" value="Ig_V-set"/>
</dbReference>
<accession>A0A4D9DK76</accession>
<dbReference type="PANTHER" id="PTHR19367">
    <property type="entry name" value="T-CELL RECEPTOR ALPHA CHAIN V REGION"/>
    <property type="match status" value="1"/>
</dbReference>
<gene>
    <name evidence="9" type="ORF">DR999_PMT20416</name>
</gene>
<dbReference type="SMART" id="SM00406">
    <property type="entry name" value="IGv"/>
    <property type="match status" value="2"/>
</dbReference>
<protein>
    <submittedName>
        <fullName evidence="9">Tripartite motif-containing protein 7-like</fullName>
    </submittedName>
</protein>
<keyword evidence="10" id="KW-1185">Reference proteome</keyword>
<evidence type="ECO:0000256" key="6">
    <source>
        <dbReference type="SAM" id="MobiDB-lite"/>
    </source>
</evidence>
<dbReference type="PROSITE" id="PS50835">
    <property type="entry name" value="IG_LIKE"/>
    <property type="match status" value="2"/>
</dbReference>
<dbReference type="Proteomes" id="UP000297703">
    <property type="component" value="Unassembled WGS sequence"/>
</dbReference>
<evidence type="ECO:0000313" key="9">
    <source>
        <dbReference type="EMBL" id="TFJ97736.1"/>
    </source>
</evidence>
<dbReference type="InterPro" id="IPR007110">
    <property type="entry name" value="Ig-like_dom"/>
</dbReference>
<evidence type="ECO:0000256" key="2">
    <source>
        <dbReference type="ARBA" id="ARBA00023130"/>
    </source>
</evidence>
<reference evidence="9 10" key="1">
    <citation type="submission" date="2019-04" db="EMBL/GenBank/DDBJ databases">
        <title>Draft genome of the big-headed turtle Platysternon megacephalum.</title>
        <authorList>
            <person name="Gong S."/>
        </authorList>
    </citation>
    <scope>NUCLEOTIDE SEQUENCE [LARGE SCALE GENOMIC DNA]</scope>
    <source>
        <strain evidence="9">DO16091913</strain>
        <tissue evidence="9">Muscle</tissue>
    </source>
</reference>
<dbReference type="InterPro" id="IPR036179">
    <property type="entry name" value="Ig-like_dom_sf"/>
</dbReference>
<dbReference type="GO" id="GO:0002250">
    <property type="term" value="P:adaptive immune response"/>
    <property type="evidence" value="ECO:0007669"/>
    <property type="project" value="UniProtKB-KW"/>
</dbReference>
<feature type="chain" id="PRO_5020033057" evidence="7">
    <location>
        <begin position="21"/>
        <end position="339"/>
    </location>
</feature>
<organism evidence="9 10">
    <name type="scientific">Platysternon megacephalum</name>
    <name type="common">big-headed turtle</name>
    <dbReference type="NCBI Taxonomy" id="55544"/>
    <lineage>
        <taxon>Eukaryota</taxon>
        <taxon>Metazoa</taxon>
        <taxon>Chordata</taxon>
        <taxon>Craniata</taxon>
        <taxon>Vertebrata</taxon>
        <taxon>Euteleostomi</taxon>
        <taxon>Archelosauria</taxon>
        <taxon>Testudinata</taxon>
        <taxon>Testudines</taxon>
        <taxon>Cryptodira</taxon>
        <taxon>Durocryptodira</taxon>
        <taxon>Testudinoidea</taxon>
        <taxon>Platysternidae</taxon>
        <taxon>Platysternon</taxon>
    </lineage>
</organism>
<comment type="caution">
    <text evidence="9">The sequence shown here is derived from an EMBL/GenBank/DDBJ whole genome shotgun (WGS) entry which is preliminary data.</text>
</comment>
<dbReference type="InterPro" id="IPR051287">
    <property type="entry name" value="TCR_variable_region"/>
</dbReference>
<dbReference type="InterPro" id="IPR013783">
    <property type="entry name" value="Ig-like_fold"/>
</dbReference>
<keyword evidence="2" id="KW-1064">Adaptive immunity</keyword>
<dbReference type="Gene3D" id="2.60.40.10">
    <property type="entry name" value="Immunoglobulins"/>
    <property type="match status" value="2"/>
</dbReference>
<keyword evidence="5" id="KW-1279">T cell receptor</keyword>
<sequence length="339" mass="37136">MLTIQFSLVVVTLVVKGATGVSVMQTQGPMTVSEGEGLRLNCSYDDAAVYAVFCSVEQPESRVRGQHRTPCVLSTTVTQQRRPAPVSKELPVYLGITSLKGANGESVTQPDDRVTVSQGEPVLLKCIYDNTLIPTLWWYEQHPNEAPRLLLGDYEASDEEARRSRRGFSATPDKQGKSFHLKKSSSELRDSAVYYCAMSDTVIAPSRVAAQKPAGGRGGGTKEAANGESVTQPDDRVTVSQGEPVLLKCIYDNTPIPTLWWYEQHPNEAPRLLLTQYEASDEEARRSRRGFSATPDKQESFHLKKNSSELSDSAVYYCGMSDTVIAPSRVAAEKPAGGR</sequence>
<feature type="region of interest" description="Disordered" evidence="6">
    <location>
        <begin position="162"/>
        <end position="183"/>
    </location>
</feature>
<name>A0A4D9DK76_9SAUR</name>
<proteinExistence type="predicted"/>
<keyword evidence="4" id="KW-0393">Immunoglobulin domain</keyword>
<evidence type="ECO:0000256" key="5">
    <source>
        <dbReference type="ARBA" id="ARBA00043266"/>
    </source>
</evidence>
<evidence type="ECO:0000256" key="1">
    <source>
        <dbReference type="ARBA" id="ARBA00022729"/>
    </source>
</evidence>
<feature type="domain" description="Ig-like" evidence="8">
    <location>
        <begin position="91"/>
        <end position="209"/>
    </location>
</feature>
<evidence type="ECO:0000256" key="4">
    <source>
        <dbReference type="ARBA" id="ARBA00023319"/>
    </source>
</evidence>
<evidence type="ECO:0000259" key="8">
    <source>
        <dbReference type="PROSITE" id="PS50835"/>
    </source>
</evidence>
<dbReference type="Pfam" id="PF07686">
    <property type="entry name" value="V-set"/>
    <property type="match status" value="2"/>
</dbReference>
<dbReference type="EMBL" id="QXTE01000465">
    <property type="protein sequence ID" value="TFJ97736.1"/>
    <property type="molecule type" value="Genomic_DNA"/>
</dbReference>
<dbReference type="OrthoDB" id="9360647at2759"/>
<dbReference type="GO" id="GO:0042101">
    <property type="term" value="C:T cell receptor complex"/>
    <property type="evidence" value="ECO:0007669"/>
    <property type="project" value="UniProtKB-KW"/>
</dbReference>
<dbReference type="PANTHER" id="PTHR19367:SF18">
    <property type="entry name" value="T CELL RECEPTOR ALPHA VARIABLE 16"/>
    <property type="match status" value="1"/>
</dbReference>
<reference evidence="9 10" key="2">
    <citation type="submission" date="2019-04" db="EMBL/GenBank/DDBJ databases">
        <title>The genome sequence of big-headed turtle.</title>
        <authorList>
            <person name="Gong S."/>
        </authorList>
    </citation>
    <scope>NUCLEOTIDE SEQUENCE [LARGE SCALE GENOMIC DNA]</scope>
    <source>
        <strain evidence="9">DO16091913</strain>
        <tissue evidence="9">Muscle</tissue>
    </source>
</reference>
<feature type="domain" description="Ig-like" evidence="8">
    <location>
        <begin position="228"/>
        <end position="331"/>
    </location>
</feature>
<keyword evidence="5" id="KW-0391">Immunity</keyword>
<keyword evidence="1 7" id="KW-0732">Signal</keyword>
<dbReference type="STRING" id="55544.A0A4D9DK76"/>
<dbReference type="AlphaFoldDB" id="A0A4D9DK76"/>
<dbReference type="SMART" id="SM00409">
    <property type="entry name" value="IG"/>
    <property type="match status" value="2"/>
</dbReference>
<dbReference type="SUPFAM" id="SSF48726">
    <property type="entry name" value="Immunoglobulin"/>
    <property type="match status" value="2"/>
</dbReference>
<keyword evidence="3" id="KW-0675">Receptor</keyword>
<feature type="signal peptide" evidence="7">
    <location>
        <begin position="1"/>
        <end position="20"/>
    </location>
</feature>
<dbReference type="InterPro" id="IPR003599">
    <property type="entry name" value="Ig_sub"/>
</dbReference>
<evidence type="ECO:0000256" key="7">
    <source>
        <dbReference type="SAM" id="SignalP"/>
    </source>
</evidence>
<evidence type="ECO:0000256" key="3">
    <source>
        <dbReference type="ARBA" id="ARBA00023170"/>
    </source>
</evidence>
<feature type="region of interest" description="Disordered" evidence="6">
    <location>
        <begin position="285"/>
        <end position="309"/>
    </location>
</feature>